<dbReference type="AlphaFoldDB" id="A0A0E0UY83"/>
<feature type="transmembrane region" description="Helical" evidence="2">
    <location>
        <begin position="65"/>
        <end position="85"/>
    </location>
</feature>
<dbReference type="HOGENOM" id="CLU_088555_0_0_9"/>
<keyword evidence="1" id="KW-0732">Signal</keyword>
<dbReference type="RefSeq" id="WP_012581107.1">
    <property type="nucleotide sequence ID" value="NC_017537.1"/>
</dbReference>
<dbReference type="PATRIC" id="fig|1030009.3.peg.1928"/>
<evidence type="ECO:0000313" key="5">
    <source>
        <dbReference type="Proteomes" id="UP000000486"/>
    </source>
</evidence>
<keyword evidence="2" id="KW-0472">Membrane</keyword>
<accession>A0A0E0UY83</accession>
<name>A0A0E0UY83_LISMM</name>
<dbReference type="InterPro" id="IPR031989">
    <property type="entry name" value="DUF5067"/>
</dbReference>
<dbReference type="EMBL" id="CP002816">
    <property type="protein sequence ID" value="AEH92945.1"/>
    <property type="molecule type" value="Genomic_DNA"/>
</dbReference>
<evidence type="ECO:0000256" key="2">
    <source>
        <dbReference type="SAM" id="Phobius"/>
    </source>
</evidence>
<dbReference type="Gene3D" id="2.60.40.1240">
    <property type="match status" value="1"/>
</dbReference>
<keyword evidence="2" id="KW-0812">Transmembrane</keyword>
<feature type="transmembrane region" description="Helical" evidence="2">
    <location>
        <begin position="41"/>
        <end position="59"/>
    </location>
</feature>
<evidence type="ECO:0000256" key="1">
    <source>
        <dbReference type="ARBA" id="ARBA00022729"/>
    </source>
</evidence>
<evidence type="ECO:0000313" key="4">
    <source>
        <dbReference type="EMBL" id="AEH92945.1"/>
    </source>
</evidence>
<dbReference type="InterPro" id="IPR029050">
    <property type="entry name" value="Immunoprotect_excell_Ig-like"/>
</dbReference>
<gene>
    <name evidence="4" type="ordered locus">LMM7_1940</name>
</gene>
<evidence type="ECO:0000259" key="3">
    <source>
        <dbReference type="Pfam" id="PF16729"/>
    </source>
</evidence>
<organism evidence="4 5">
    <name type="scientific">Listeria monocytogenes serotype 4a (strain M7)</name>
    <dbReference type="NCBI Taxonomy" id="1030009"/>
    <lineage>
        <taxon>Bacteria</taxon>
        <taxon>Bacillati</taxon>
        <taxon>Bacillota</taxon>
        <taxon>Bacilli</taxon>
        <taxon>Bacillales</taxon>
        <taxon>Listeriaceae</taxon>
        <taxon>Listeria</taxon>
    </lineage>
</organism>
<feature type="domain" description="DUF5067" evidence="3">
    <location>
        <begin position="127"/>
        <end position="256"/>
    </location>
</feature>
<dbReference type="KEGG" id="lmq:LMM7_1940"/>
<feature type="transmembrane region" description="Helical" evidence="2">
    <location>
        <begin position="14"/>
        <end position="32"/>
    </location>
</feature>
<keyword evidence="2" id="KW-1133">Transmembrane helix</keyword>
<sequence>MEDGKYKVLTTENILGSAGFIFALTGLTYAIIEMFTGWTPLLGWIVLTVGLILSIIGIFKNPKDAGISGTTISVIAISLLIVNGASFNSKSSIKPPIDSNNIRASYTNQMDMETLQTLYNPETILEHKKKKLKEAPTLENGVIENEQIKIQITSHKIIPIGAKGNESGDKPIIAFWFEVTNKSSLSASALGSWGEYIAIYQDTRSDLLNTLKSTTLDDAQFLDSASRLSEEIEIGATVKCAIAYGLDDDEIPVDLAHRDFFSEEVYGKINYQIK</sequence>
<protein>
    <recommendedName>
        <fullName evidence="3">DUF5067 domain-containing protein</fullName>
    </recommendedName>
</protein>
<proteinExistence type="predicted"/>
<reference evidence="4 5" key="1">
    <citation type="journal article" date="2011" name="J. Bacteriol.">
        <title>Genome sequence of the nonpathogenic Listeria monocytogenes serovar 4a strain M7.</title>
        <authorList>
            <person name="Chen J."/>
            <person name="Xia Y."/>
            <person name="Cheng C."/>
            <person name="Fang C."/>
            <person name="Shan Y."/>
            <person name="Jin G."/>
            <person name="Fang W."/>
        </authorList>
    </citation>
    <scope>NUCLEOTIDE SEQUENCE [LARGE SCALE GENOMIC DNA]</scope>
    <source>
        <strain evidence="4 5">M7</strain>
    </source>
</reference>
<dbReference type="Proteomes" id="UP000000486">
    <property type="component" value="Chromosome"/>
</dbReference>
<dbReference type="Pfam" id="PF16729">
    <property type="entry name" value="DUF5067"/>
    <property type="match status" value="1"/>
</dbReference>